<dbReference type="AlphaFoldDB" id="A0A161S1Q1"/>
<evidence type="ECO:0000313" key="3">
    <source>
        <dbReference type="Proteomes" id="UP000076563"/>
    </source>
</evidence>
<dbReference type="Proteomes" id="UP000076563">
    <property type="component" value="Unassembled WGS sequence"/>
</dbReference>
<evidence type="ECO:0000256" key="1">
    <source>
        <dbReference type="SAM" id="MobiDB-lite"/>
    </source>
</evidence>
<feature type="region of interest" description="Disordered" evidence="1">
    <location>
        <begin position="1"/>
        <end position="111"/>
    </location>
</feature>
<sequence>MSGRERRERSGASGSDRPSENGAAARNYPEGNVANAPERPAAVGQLRAERQYGIVWVGTSRALRSVRPRSANSEPNSSAELSVQERRERPGTSGRGQPAARRCSGGQVECP</sequence>
<organism evidence="2 3">
    <name type="scientific">Paenibacillus elgii</name>
    <dbReference type="NCBI Taxonomy" id="189691"/>
    <lineage>
        <taxon>Bacteria</taxon>
        <taxon>Bacillati</taxon>
        <taxon>Bacillota</taxon>
        <taxon>Bacilli</taxon>
        <taxon>Bacillales</taxon>
        <taxon>Paenibacillaceae</taxon>
        <taxon>Paenibacillus</taxon>
    </lineage>
</organism>
<dbReference type="EMBL" id="LQRA01000057">
    <property type="protein sequence ID" value="KZE78164.1"/>
    <property type="molecule type" value="Genomic_DNA"/>
</dbReference>
<gene>
    <name evidence="2" type="ORF">AV654_19505</name>
</gene>
<proteinExistence type="predicted"/>
<feature type="compositionally biased region" description="Polar residues" evidence="1">
    <location>
        <begin position="70"/>
        <end position="81"/>
    </location>
</feature>
<protein>
    <submittedName>
        <fullName evidence="2">Uncharacterized protein</fullName>
    </submittedName>
</protein>
<reference evidence="3" key="1">
    <citation type="submission" date="2016-01" db="EMBL/GenBank/DDBJ databases">
        <title>Draft genome of Chromobacterium sp. F49.</title>
        <authorList>
            <person name="Hong K.W."/>
        </authorList>
    </citation>
    <scope>NUCLEOTIDE SEQUENCE [LARGE SCALE GENOMIC DNA]</scope>
    <source>
        <strain evidence="3">M63</strain>
    </source>
</reference>
<keyword evidence="3" id="KW-1185">Reference proteome</keyword>
<feature type="compositionally biased region" description="Basic and acidic residues" evidence="1">
    <location>
        <begin position="1"/>
        <end position="10"/>
    </location>
</feature>
<name>A0A161S1Q1_9BACL</name>
<comment type="caution">
    <text evidence="2">The sequence shown here is derived from an EMBL/GenBank/DDBJ whole genome shotgun (WGS) entry which is preliminary data.</text>
</comment>
<evidence type="ECO:0000313" key="2">
    <source>
        <dbReference type="EMBL" id="KZE78164.1"/>
    </source>
</evidence>
<accession>A0A161S1Q1</accession>